<protein>
    <submittedName>
        <fullName evidence="2">Uncharacterized protein</fullName>
    </submittedName>
</protein>
<dbReference type="Proteomes" id="UP001156216">
    <property type="component" value="Chromosome"/>
</dbReference>
<evidence type="ECO:0000313" key="3">
    <source>
        <dbReference type="Proteomes" id="UP001156216"/>
    </source>
</evidence>
<name>A0AA46UFA7_BACT4</name>
<evidence type="ECO:0000256" key="1">
    <source>
        <dbReference type="SAM" id="MobiDB-lite"/>
    </source>
</evidence>
<evidence type="ECO:0000313" key="2">
    <source>
        <dbReference type="EMBL" id="UYU73804.1"/>
    </source>
</evidence>
<gene>
    <name evidence="2" type="ORF">KQP59_12095</name>
</gene>
<dbReference type="RefSeq" id="WP_025819417.1">
    <property type="nucleotide sequence ID" value="NZ_CP083681.1"/>
</dbReference>
<organism evidence="2 3">
    <name type="scientific">Bacteroides thetaiotaomicron</name>
    <dbReference type="NCBI Taxonomy" id="818"/>
    <lineage>
        <taxon>Bacteria</taxon>
        <taxon>Pseudomonadati</taxon>
        <taxon>Bacteroidota</taxon>
        <taxon>Bacteroidia</taxon>
        <taxon>Bacteroidales</taxon>
        <taxon>Bacteroidaceae</taxon>
        <taxon>Bacteroides</taxon>
    </lineage>
</organism>
<feature type="region of interest" description="Disordered" evidence="1">
    <location>
        <begin position="1"/>
        <end position="42"/>
    </location>
</feature>
<sequence length="79" mass="9013">MQHDSDEGLKAHPFNRMFGQQSGHLSKRSEAGVNGQPDFHSRIHAYEPRLGRVDMQSDVRRLGRIGEQVNERTVKRACV</sequence>
<proteinExistence type="predicted"/>
<dbReference type="AlphaFoldDB" id="A0AA46UFA7"/>
<dbReference type="EMBL" id="CP083681">
    <property type="protein sequence ID" value="UYU73804.1"/>
    <property type="molecule type" value="Genomic_DNA"/>
</dbReference>
<reference evidence="2" key="1">
    <citation type="submission" date="2021-06" db="EMBL/GenBank/DDBJ databases">
        <title>Interrogation of the integrated mobile genetic elements in gut-associated Bacteroides with a consensus prediction approach.</title>
        <authorList>
            <person name="Campbell D.E."/>
            <person name="Leigh J.R."/>
            <person name="Kim T."/>
            <person name="England W."/>
            <person name="Whitaker R.J."/>
            <person name="Degnan P.H."/>
        </authorList>
    </citation>
    <scope>NUCLEOTIDE SEQUENCE</scope>
    <source>
        <strain evidence="2">VPI-BTDOT2</strain>
    </source>
</reference>
<accession>A0AA46UFA7</accession>
<feature type="compositionally biased region" description="Basic and acidic residues" evidence="1">
    <location>
        <begin position="1"/>
        <end position="10"/>
    </location>
</feature>